<dbReference type="InterPro" id="IPR021836">
    <property type="entry name" value="DUF3429"/>
</dbReference>
<feature type="transmembrane region" description="Helical" evidence="1">
    <location>
        <begin position="36"/>
        <end position="55"/>
    </location>
</feature>
<name>A0ABW4N9X1_9SPHN</name>
<keyword evidence="1" id="KW-0472">Membrane</keyword>
<keyword evidence="1" id="KW-1133">Transmembrane helix</keyword>
<dbReference type="EMBL" id="JBHUFC010000002">
    <property type="protein sequence ID" value="MFD1786703.1"/>
    <property type="molecule type" value="Genomic_DNA"/>
</dbReference>
<protein>
    <submittedName>
        <fullName evidence="2">DUF3429 domain-containing protein</fullName>
    </submittedName>
</protein>
<feature type="transmembrane region" description="Helical" evidence="1">
    <location>
        <begin position="67"/>
        <end position="88"/>
    </location>
</feature>
<organism evidence="2 3">
    <name type="scientific">Sphingomonas floccifaciens</name>
    <dbReference type="NCBI Taxonomy" id="1844115"/>
    <lineage>
        <taxon>Bacteria</taxon>
        <taxon>Pseudomonadati</taxon>
        <taxon>Pseudomonadota</taxon>
        <taxon>Alphaproteobacteria</taxon>
        <taxon>Sphingomonadales</taxon>
        <taxon>Sphingomonadaceae</taxon>
        <taxon>Sphingomonas</taxon>
    </lineage>
</organism>
<proteinExistence type="predicted"/>
<keyword evidence="1" id="KW-0812">Transmembrane</keyword>
<keyword evidence="3" id="KW-1185">Reference proteome</keyword>
<evidence type="ECO:0000256" key="1">
    <source>
        <dbReference type="SAM" id="Phobius"/>
    </source>
</evidence>
<reference evidence="3" key="1">
    <citation type="journal article" date="2019" name="Int. J. Syst. Evol. Microbiol.">
        <title>The Global Catalogue of Microorganisms (GCM) 10K type strain sequencing project: providing services to taxonomists for standard genome sequencing and annotation.</title>
        <authorList>
            <consortium name="The Broad Institute Genomics Platform"/>
            <consortium name="The Broad Institute Genome Sequencing Center for Infectious Disease"/>
            <person name="Wu L."/>
            <person name="Ma J."/>
        </authorList>
    </citation>
    <scope>NUCLEOTIDE SEQUENCE [LARGE SCALE GENOMIC DNA]</scope>
    <source>
        <strain evidence="3">Q85</strain>
    </source>
</reference>
<evidence type="ECO:0000313" key="2">
    <source>
        <dbReference type="EMBL" id="MFD1786703.1"/>
    </source>
</evidence>
<dbReference type="Pfam" id="PF11911">
    <property type="entry name" value="DUF3429"/>
    <property type="match status" value="1"/>
</dbReference>
<gene>
    <name evidence="2" type="ORF">ACFSC3_03860</name>
</gene>
<feature type="transmembrane region" description="Helical" evidence="1">
    <location>
        <begin position="126"/>
        <end position="146"/>
    </location>
</feature>
<feature type="transmembrane region" description="Helical" evidence="1">
    <location>
        <begin position="94"/>
        <end position="114"/>
    </location>
</feature>
<dbReference type="RefSeq" id="WP_380938929.1">
    <property type="nucleotide sequence ID" value="NZ_JBHUFC010000002.1"/>
</dbReference>
<accession>A0ABW4N9X1</accession>
<evidence type="ECO:0000313" key="3">
    <source>
        <dbReference type="Proteomes" id="UP001597283"/>
    </source>
</evidence>
<sequence>MTDARVGGTARLLGFAGLAPAFAAVILLALGERLAAIVSLAYPLLILSFLGGMWWGFAMQTQRNQALLATIAVVPSLVALALGAAFLLTNGSGWTLVATGVALMLTLPVDRWLVTSGIAPVDWMRLRIPLSLGLGALTILAGALFGHPVVEY</sequence>
<dbReference type="Proteomes" id="UP001597283">
    <property type="component" value="Unassembled WGS sequence"/>
</dbReference>
<comment type="caution">
    <text evidence="2">The sequence shown here is derived from an EMBL/GenBank/DDBJ whole genome shotgun (WGS) entry which is preliminary data.</text>
</comment>
<feature type="transmembrane region" description="Helical" evidence="1">
    <location>
        <begin position="12"/>
        <end position="30"/>
    </location>
</feature>